<dbReference type="Gene3D" id="3.30.420.10">
    <property type="entry name" value="Ribonuclease H-like superfamily/Ribonuclease H"/>
    <property type="match status" value="1"/>
</dbReference>
<dbReference type="InterPro" id="IPR047655">
    <property type="entry name" value="Transpos_IS630-like"/>
</dbReference>
<dbReference type="Pfam" id="PF13358">
    <property type="entry name" value="DDE_3"/>
    <property type="match status" value="1"/>
</dbReference>
<dbReference type="EMBL" id="FLUQ01000004">
    <property type="protein sequence ID" value="SBW08732.1"/>
    <property type="molecule type" value="Genomic_DNA"/>
</dbReference>
<dbReference type="GO" id="GO:0003676">
    <property type="term" value="F:nucleic acid binding"/>
    <property type="evidence" value="ECO:0007669"/>
    <property type="project" value="InterPro"/>
</dbReference>
<dbReference type="InterPro" id="IPR036397">
    <property type="entry name" value="RNaseH_sf"/>
</dbReference>
<proteinExistence type="predicted"/>
<gene>
    <name evidence="2" type="ORF">KL86DPRO_40168</name>
</gene>
<organism evidence="2">
    <name type="scientific">uncultured delta proteobacterium</name>
    <dbReference type="NCBI Taxonomy" id="34034"/>
    <lineage>
        <taxon>Bacteria</taxon>
        <taxon>Deltaproteobacteria</taxon>
        <taxon>environmental samples</taxon>
    </lineage>
</organism>
<accession>A0A212KAQ0</accession>
<dbReference type="PANTHER" id="PTHR46564">
    <property type="entry name" value="TRANSPOSASE"/>
    <property type="match status" value="1"/>
</dbReference>
<feature type="domain" description="Tc1-like transposase DDE" evidence="1">
    <location>
        <begin position="130"/>
        <end position="271"/>
    </location>
</feature>
<name>A0A212KAQ0_9DELT</name>
<dbReference type="NCBIfam" id="NF033545">
    <property type="entry name" value="transpos_IS630"/>
    <property type="match status" value="1"/>
</dbReference>
<protein>
    <recommendedName>
        <fullName evidence="1">Tc1-like transposase DDE domain-containing protein</fullName>
    </recommendedName>
</protein>
<dbReference type="PANTHER" id="PTHR46564:SF1">
    <property type="entry name" value="TRANSPOSASE"/>
    <property type="match status" value="1"/>
</dbReference>
<dbReference type="InterPro" id="IPR038717">
    <property type="entry name" value="Tc1-like_DDE_dom"/>
</dbReference>
<evidence type="ECO:0000313" key="2">
    <source>
        <dbReference type="EMBL" id="SBW08732.1"/>
    </source>
</evidence>
<evidence type="ECO:0000259" key="1">
    <source>
        <dbReference type="Pfam" id="PF13358"/>
    </source>
</evidence>
<sequence length="301" mass="34165">MLWQRILRALQAASNLLIFLDITLRLSADGFVAVEWADLRLYPGGIEFQYSMPTSWCNWLLLLRTIQMPHLPKYAPISQNRALWSLFIKSFKKLAMSSKKTLKASEQEREDIAKSRDEWRKFQKTVDAHRLIFLDESGLKTNMTRLYGRAQGGNRCLDSTPCGHWETVTILSSVRLDGETESLVFEGAVDRKMFDAYIKEGLAPTLRPGDIVVMDNLSAHKSQEACDAIRKCQAKVLFLPAYSPDFNPIEKMWSKVKQILRGIKPRTEEELFVATATALSAVTADDAQGWFDSCGYAAFKN</sequence>
<dbReference type="AlphaFoldDB" id="A0A212KAQ0"/>
<reference evidence="2" key="1">
    <citation type="submission" date="2016-04" db="EMBL/GenBank/DDBJ databases">
        <authorList>
            <person name="Evans L.H."/>
            <person name="Alamgir A."/>
            <person name="Owens N."/>
            <person name="Weber N.D."/>
            <person name="Virtaneva K."/>
            <person name="Barbian K."/>
            <person name="Babar A."/>
            <person name="Rosenke K."/>
        </authorList>
    </citation>
    <scope>NUCLEOTIDE SEQUENCE</scope>
    <source>
        <strain evidence="2">86</strain>
    </source>
</reference>